<dbReference type="Proteomes" id="UP001055811">
    <property type="component" value="Linkage Group LG03"/>
</dbReference>
<proteinExistence type="predicted"/>
<evidence type="ECO:0000313" key="2">
    <source>
        <dbReference type="Proteomes" id="UP001055811"/>
    </source>
</evidence>
<reference evidence="1 2" key="2">
    <citation type="journal article" date="2022" name="Mol. Ecol. Resour.">
        <title>The genomes of chicory, endive, great burdock and yacon provide insights into Asteraceae paleo-polyploidization history and plant inulin production.</title>
        <authorList>
            <person name="Fan W."/>
            <person name="Wang S."/>
            <person name="Wang H."/>
            <person name="Wang A."/>
            <person name="Jiang F."/>
            <person name="Liu H."/>
            <person name="Zhao H."/>
            <person name="Xu D."/>
            <person name="Zhang Y."/>
        </authorList>
    </citation>
    <scope>NUCLEOTIDE SEQUENCE [LARGE SCALE GENOMIC DNA]</scope>
    <source>
        <strain evidence="2">cv. Punajuju</strain>
        <tissue evidence="1">Leaves</tissue>
    </source>
</reference>
<accession>A0ACB9F5U2</accession>
<name>A0ACB9F5U2_CICIN</name>
<dbReference type="EMBL" id="CM042011">
    <property type="protein sequence ID" value="KAI3766604.1"/>
    <property type="molecule type" value="Genomic_DNA"/>
</dbReference>
<evidence type="ECO:0000313" key="1">
    <source>
        <dbReference type="EMBL" id="KAI3766604.1"/>
    </source>
</evidence>
<sequence length="121" mass="13519">MRILFILVVDVVISSDRCSCLIYLLLPLLVAVDVFHRRHCALVVSTTYLLMLLLHRLLYLPLLLHPLLSVASSSSYDYDESPLAPATACLGLEIRLVGSDIVNKFTLRLIKICKLGLQVTL</sequence>
<comment type="caution">
    <text evidence="1">The sequence shown here is derived from an EMBL/GenBank/DDBJ whole genome shotgun (WGS) entry which is preliminary data.</text>
</comment>
<protein>
    <submittedName>
        <fullName evidence="1">Uncharacterized protein</fullName>
    </submittedName>
</protein>
<reference evidence="2" key="1">
    <citation type="journal article" date="2022" name="Mol. Ecol. Resour.">
        <title>The genomes of chicory, endive, great burdock and yacon provide insights into Asteraceae palaeo-polyploidization history and plant inulin production.</title>
        <authorList>
            <person name="Fan W."/>
            <person name="Wang S."/>
            <person name="Wang H."/>
            <person name="Wang A."/>
            <person name="Jiang F."/>
            <person name="Liu H."/>
            <person name="Zhao H."/>
            <person name="Xu D."/>
            <person name="Zhang Y."/>
        </authorList>
    </citation>
    <scope>NUCLEOTIDE SEQUENCE [LARGE SCALE GENOMIC DNA]</scope>
    <source>
        <strain evidence="2">cv. Punajuju</strain>
    </source>
</reference>
<gene>
    <name evidence="1" type="ORF">L2E82_16668</name>
</gene>
<keyword evidence="2" id="KW-1185">Reference proteome</keyword>
<organism evidence="1 2">
    <name type="scientific">Cichorium intybus</name>
    <name type="common">Chicory</name>
    <dbReference type="NCBI Taxonomy" id="13427"/>
    <lineage>
        <taxon>Eukaryota</taxon>
        <taxon>Viridiplantae</taxon>
        <taxon>Streptophyta</taxon>
        <taxon>Embryophyta</taxon>
        <taxon>Tracheophyta</taxon>
        <taxon>Spermatophyta</taxon>
        <taxon>Magnoliopsida</taxon>
        <taxon>eudicotyledons</taxon>
        <taxon>Gunneridae</taxon>
        <taxon>Pentapetalae</taxon>
        <taxon>asterids</taxon>
        <taxon>campanulids</taxon>
        <taxon>Asterales</taxon>
        <taxon>Asteraceae</taxon>
        <taxon>Cichorioideae</taxon>
        <taxon>Cichorieae</taxon>
        <taxon>Cichoriinae</taxon>
        <taxon>Cichorium</taxon>
    </lineage>
</organism>